<evidence type="ECO:0000256" key="7">
    <source>
        <dbReference type="ARBA" id="ARBA00039386"/>
    </source>
</evidence>
<dbReference type="Proteomes" id="UP000321261">
    <property type="component" value="Unassembled WGS sequence"/>
</dbReference>
<name>A0A561T310_9PSEU</name>
<dbReference type="InterPro" id="IPR007419">
    <property type="entry name" value="BFD-like_2Fe2S-bd_dom"/>
</dbReference>
<keyword evidence="6" id="KW-0411">Iron-sulfur</keyword>
<dbReference type="PANTHER" id="PTHR37424:SF1">
    <property type="entry name" value="BACTERIOFERRITIN-ASSOCIATED FERREDOXIN"/>
    <property type="match status" value="1"/>
</dbReference>
<evidence type="ECO:0000256" key="4">
    <source>
        <dbReference type="ARBA" id="ARBA00022982"/>
    </source>
</evidence>
<sequence length="65" mass="6582">MYVCICYAVPDAVIRSCVANGARTVEEVGDACDAGTGCGSCHDHIDVFLAAAHAPSEIAGLARSA</sequence>
<evidence type="ECO:0000256" key="5">
    <source>
        <dbReference type="ARBA" id="ARBA00023004"/>
    </source>
</evidence>
<evidence type="ECO:0000313" key="10">
    <source>
        <dbReference type="EMBL" id="TWF81493.1"/>
    </source>
</evidence>
<dbReference type="GO" id="GO:0046872">
    <property type="term" value="F:metal ion binding"/>
    <property type="evidence" value="ECO:0007669"/>
    <property type="project" value="UniProtKB-KW"/>
</dbReference>
<evidence type="ECO:0000256" key="6">
    <source>
        <dbReference type="ARBA" id="ARBA00023014"/>
    </source>
</evidence>
<keyword evidence="1" id="KW-0813">Transport</keyword>
<protein>
    <recommendedName>
        <fullName evidence="7">Bacterioferritin-associated ferredoxin</fullName>
    </recommendedName>
</protein>
<dbReference type="PANTHER" id="PTHR37424">
    <property type="entry name" value="BACTERIOFERRITIN-ASSOCIATED FERREDOXIN"/>
    <property type="match status" value="1"/>
</dbReference>
<comment type="similarity">
    <text evidence="8">Belongs to the Bfd family.</text>
</comment>
<evidence type="ECO:0000256" key="3">
    <source>
        <dbReference type="ARBA" id="ARBA00022723"/>
    </source>
</evidence>
<gene>
    <name evidence="10" type="ORF">FHX44_117438</name>
</gene>
<feature type="domain" description="BFD-like [2Fe-2S]-binding" evidence="9">
    <location>
        <begin position="2"/>
        <end position="49"/>
    </location>
</feature>
<evidence type="ECO:0000259" key="9">
    <source>
        <dbReference type="Pfam" id="PF04324"/>
    </source>
</evidence>
<accession>A0A561T310</accession>
<dbReference type="GO" id="GO:0051537">
    <property type="term" value="F:2 iron, 2 sulfur cluster binding"/>
    <property type="evidence" value="ECO:0007669"/>
    <property type="project" value="UniProtKB-KW"/>
</dbReference>
<organism evidence="10 11">
    <name type="scientific">Pseudonocardia hierapolitana</name>
    <dbReference type="NCBI Taxonomy" id="1128676"/>
    <lineage>
        <taxon>Bacteria</taxon>
        <taxon>Bacillati</taxon>
        <taxon>Actinomycetota</taxon>
        <taxon>Actinomycetes</taxon>
        <taxon>Pseudonocardiales</taxon>
        <taxon>Pseudonocardiaceae</taxon>
        <taxon>Pseudonocardia</taxon>
    </lineage>
</organism>
<keyword evidence="5" id="KW-0408">Iron</keyword>
<dbReference type="InterPro" id="IPR052371">
    <property type="entry name" value="BFD-associated_ferredoxin"/>
</dbReference>
<proteinExistence type="inferred from homology"/>
<keyword evidence="3" id="KW-0479">Metal-binding</keyword>
<dbReference type="Pfam" id="PF04324">
    <property type="entry name" value="Fer2_BFD"/>
    <property type="match status" value="1"/>
</dbReference>
<comment type="caution">
    <text evidence="10">The sequence shown here is derived from an EMBL/GenBank/DDBJ whole genome shotgun (WGS) entry which is preliminary data.</text>
</comment>
<keyword evidence="2" id="KW-0001">2Fe-2S</keyword>
<dbReference type="OrthoDB" id="9815350at2"/>
<keyword evidence="4" id="KW-0249">Electron transport</keyword>
<dbReference type="EMBL" id="VIWU01000001">
    <property type="protein sequence ID" value="TWF81493.1"/>
    <property type="molecule type" value="Genomic_DNA"/>
</dbReference>
<reference evidence="10 11" key="1">
    <citation type="submission" date="2019-06" db="EMBL/GenBank/DDBJ databases">
        <title>Sequencing the genomes of 1000 actinobacteria strains.</title>
        <authorList>
            <person name="Klenk H.-P."/>
        </authorList>
    </citation>
    <scope>NUCLEOTIDE SEQUENCE [LARGE SCALE GENOMIC DNA]</scope>
    <source>
        <strain evidence="10 11">DSM 45671</strain>
    </source>
</reference>
<dbReference type="InterPro" id="IPR041854">
    <property type="entry name" value="BFD-like_2Fe2S-bd_dom_sf"/>
</dbReference>
<dbReference type="Gene3D" id="1.10.10.1100">
    <property type="entry name" value="BFD-like [2Fe-2S]-binding domain"/>
    <property type="match status" value="1"/>
</dbReference>
<evidence type="ECO:0000313" key="11">
    <source>
        <dbReference type="Proteomes" id="UP000321261"/>
    </source>
</evidence>
<evidence type="ECO:0000256" key="1">
    <source>
        <dbReference type="ARBA" id="ARBA00022448"/>
    </source>
</evidence>
<dbReference type="AlphaFoldDB" id="A0A561T310"/>
<evidence type="ECO:0000256" key="8">
    <source>
        <dbReference type="ARBA" id="ARBA00046332"/>
    </source>
</evidence>
<evidence type="ECO:0000256" key="2">
    <source>
        <dbReference type="ARBA" id="ARBA00022714"/>
    </source>
</evidence>
<keyword evidence="11" id="KW-1185">Reference proteome</keyword>